<dbReference type="InterPro" id="IPR044303">
    <property type="entry name" value="ZAT1/4/9"/>
</dbReference>
<dbReference type="Proteomes" id="UP001415857">
    <property type="component" value="Unassembled WGS sequence"/>
</dbReference>
<name>A0AAP0RKZ5_LIQFO</name>
<dbReference type="EMBL" id="JBBPBK010000009">
    <property type="protein sequence ID" value="KAK9278944.1"/>
    <property type="molecule type" value="Genomic_DNA"/>
</dbReference>
<keyword evidence="4" id="KW-1185">Reference proteome</keyword>
<dbReference type="GO" id="GO:0006355">
    <property type="term" value="P:regulation of DNA-templated transcription"/>
    <property type="evidence" value="ECO:0007669"/>
    <property type="project" value="InterPro"/>
</dbReference>
<reference evidence="3 4" key="1">
    <citation type="journal article" date="2024" name="Plant J.">
        <title>Genome sequences and population genomics reveal climatic adaptation and genomic divergence between two closely related sweetgum species.</title>
        <authorList>
            <person name="Xu W.Q."/>
            <person name="Ren C.Q."/>
            <person name="Zhang X.Y."/>
            <person name="Comes H.P."/>
            <person name="Liu X.H."/>
            <person name="Li Y.G."/>
            <person name="Kettle C.J."/>
            <person name="Jalonen R."/>
            <person name="Gaisberger H."/>
            <person name="Ma Y.Z."/>
            <person name="Qiu Y.X."/>
        </authorList>
    </citation>
    <scope>NUCLEOTIDE SEQUENCE [LARGE SCALE GENOMIC DNA]</scope>
    <source>
        <strain evidence="3">Hangzhou</strain>
    </source>
</reference>
<comment type="caution">
    <text evidence="3">The sequence shown here is derived from an EMBL/GenBank/DDBJ whole genome shotgun (WGS) entry which is preliminary data.</text>
</comment>
<gene>
    <name evidence="3" type="ORF">L1049_028526</name>
</gene>
<keyword evidence="1" id="KW-0175">Coiled coil</keyword>
<evidence type="ECO:0000313" key="3">
    <source>
        <dbReference type="EMBL" id="KAK9278944.1"/>
    </source>
</evidence>
<accession>A0AAP0RKZ5</accession>
<dbReference type="PANTHER" id="PTHR46326:SF2">
    <property type="entry name" value="ZINC FINGER PROTEIN ZAT1-RELATED"/>
    <property type="match status" value="1"/>
</dbReference>
<feature type="coiled-coil region" evidence="1">
    <location>
        <begin position="541"/>
        <end position="675"/>
    </location>
</feature>
<protein>
    <submittedName>
        <fullName evidence="3">Uncharacterized protein</fullName>
    </submittedName>
</protein>
<feature type="region of interest" description="Disordered" evidence="2">
    <location>
        <begin position="1"/>
        <end position="21"/>
    </location>
</feature>
<evidence type="ECO:0000313" key="4">
    <source>
        <dbReference type="Proteomes" id="UP001415857"/>
    </source>
</evidence>
<proteinExistence type="predicted"/>
<dbReference type="PANTHER" id="PTHR46326">
    <property type="entry name" value="ZINC FINGER PROTEIN ZAT1-RELATED"/>
    <property type="match status" value="1"/>
</dbReference>
<evidence type="ECO:0000256" key="2">
    <source>
        <dbReference type="SAM" id="MobiDB-lite"/>
    </source>
</evidence>
<feature type="region of interest" description="Disordered" evidence="2">
    <location>
        <begin position="66"/>
        <end position="105"/>
    </location>
</feature>
<organism evidence="3 4">
    <name type="scientific">Liquidambar formosana</name>
    <name type="common">Formosan gum</name>
    <dbReference type="NCBI Taxonomy" id="63359"/>
    <lineage>
        <taxon>Eukaryota</taxon>
        <taxon>Viridiplantae</taxon>
        <taxon>Streptophyta</taxon>
        <taxon>Embryophyta</taxon>
        <taxon>Tracheophyta</taxon>
        <taxon>Spermatophyta</taxon>
        <taxon>Magnoliopsida</taxon>
        <taxon>eudicotyledons</taxon>
        <taxon>Gunneridae</taxon>
        <taxon>Pentapetalae</taxon>
        <taxon>Saxifragales</taxon>
        <taxon>Altingiaceae</taxon>
        <taxon>Liquidambar</taxon>
    </lineage>
</organism>
<dbReference type="AlphaFoldDB" id="A0AAP0RKZ5"/>
<sequence length="684" mass="79481">MGRHRSSIGYKRFSNGTDIDGHMRSHLAELPIHPKTHHHHHHHPSASSSRQRCAIRYLDHVPIENPMKYSSRSTDSDWTENRDGESDSDWDSESPKNRTRKRLKRTRKVVAAAPVAQSPAEMETAFCLTMLSRDQYDEEEEFDDGRVVRVKGGSRGEGGVATALNPRKGKSYYPQYRSKLVALLRFFRSLKFNKRHINILQRTPFWYLFEALINSKMDAKECKKFDDDVVRIIQTYVPERRLFKLGSTYFSIRESDITLIFGILSGPEALQTSHGTKPKDSAFFARRFSDGEKLEGPVIKQKIEEAIVGNTNDDAEDTVRLCCLYIFVNLLFSTTGQSVSLALFNCVENFDDMKKYAWSKEIWKHLITQIEMKHENPEKVTGCVMALLYWLCEHTTLVAEERVDEFPRFLKWDLQKLHEELKHKHLAKLTRHEVSGRELDQTMKETQKFALLKTIMDEGKNEEAEDDEMIALENLIEEHETKSYEEIETDDFCSLQKGNEREVIEGEFAGLFNIEISQPENVKIVQQDAPKNIDVIQSSEEQAQQNQSVDLKAENERLNNLNNFLTQKNEKLKKGVLDVQFELKQMKQEKKDLEEKISRLQNDKQCFKEVIESLKKENEKLHEKFTGKTMNMIKDPLRLQLLEANIKKEVLNQQLQVKLNEVKEQSKTIEELNRQIQLVGDVLS</sequence>
<evidence type="ECO:0000256" key="1">
    <source>
        <dbReference type="SAM" id="Coils"/>
    </source>
</evidence>